<comment type="caution">
    <text evidence="1">The sequence shown here is derived from an EMBL/GenBank/DDBJ whole genome shotgun (WGS) entry which is preliminary data.</text>
</comment>
<keyword evidence="2" id="KW-1185">Reference proteome</keyword>
<dbReference type="AlphaFoldDB" id="A0AA38GQ43"/>
<feature type="non-terminal residue" evidence="1">
    <location>
        <position position="62"/>
    </location>
</feature>
<feature type="non-terminal residue" evidence="1">
    <location>
        <position position="1"/>
    </location>
</feature>
<proteinExistence type="predicted"/>
<dbReference type="EMBL" id="JAHRHJ020000002">
    <property type="protein sequence ID" value="KAH9327459.1"/>
    <property type="molecule type" value="Genomic_DNA"/>
</dbReference>
<reference evidence="1 2" key="1">
    <citation type="journal article" date="2021" name="Nat. Plants">
        <title>The Taxus genome provides insights into paclitaxel biosynthesis.</title>
        <authorList>
            <person name="Xiong X."/>
            <person name="Gou J."/>
            <person name="Liao Q."/>
            <person name="Li Y."/>
            <person name="Zhou Q."/>
            <person name="Bi G."/>
            <person name="Li C."/>
            <person name="Du R."/>
            <person name="Wang X."/>
            <person name="Sun T."/>
            <person name="Guo L."/>
            <person name="Liang H."/>
            <person name="Lu P."/>
            <person name="Wu Y."/>
            <person name="Zhang Z."/>
            <person name="Ro D.K."/>
            <person name="Shang Y."/>
            <person name="Huang S."/>
            <person name="Yan J."/>
        </authorList>
    </citation>
    <scope>NUCLEOTIDE SEQUENCE [LARGE SCALE GENOMIC DNA]</scope>
    <source>
        <strain evidence="1">Ta-2019</strain>
    </source>
</reference>
<evidence type="ECO:0000313" key="2">
    <source>
        <dbReference type="Proteomes" id="UP000824469"/>
    </source>
</evidence>
<name>A0AA38GQ43_TAXCH</name>
<dbReference type="Proteomes" id="UP000824469">
    <property type="component" value="Unassembled WGS sequence"/>
</dbReference>
<sequence>NAASWAFAAQLFFNHTDRKRKNDLHTLKLNKNTNRLHINCLTKFFNRMKPKFSNVLFSTPTI</sequence>
<organism evidence="1 2">
    <name type="scientific">Taxus chinensis</name>
    <name type="common">Chinese yew</name>
    <name type="synonym">Taxus wallichiana var. chinensis</name>
    <dbReference type="NCBI Taxonomy" id="29808"/>
    <lineage>
        <taxon>Eukaryota</taxon>
        <taxon>Viridiplantae</taxon>
        <taxon>Streptophyta</taxon>
        <taxon>Embryophyta</taxon>
        <taxon>Tracheophyta</taxon>
        <taxon>Spermatophyta</taxon>
        <taxon>Pinopsida</taxon>
        <taxon>Pinidae</taxon>
        <taxon>Conifers II</taxon>
        <taxon>Cupressales</taxon>
        <taxon>Taxaceae</taxon>
        <taxon>Taxus</taxon>
    </lineage>
</organism>
<accession>A0AA38GQ43</accession>
<evidence type="ECO:0000313" key="1">
    <source>
        <dbReference type="EMBL" id="KAH9327459.1"/>
    </source>
</evidence>
<gene>
    <name evidence="1" type="ORF">KI387_007637</name>
</gene>
<protein>
    <submittedName>
        <fullName evidence="1">Uncharacterized protein</fullName>
    </submittedName>
</protein>